<dbReference type="InterPro" id="IPR050201">
    <property type="entry name" value="Bacterial_glucokinase"/>
</dbReference>
<dbReference type="Gene3D" id="3.30.420.40">
    <property type="match status" value="1"/>
</dbReference>
<dbReference type="AlphaFoldDB" id="B8DP23"/>
<sequence length="365" mass="37813">MRVLAADIGGTNSRFALYEAGGLARGHVPRPQDRLCAVRLPTAGTASFADLLRRAAAEEPGLFTSPALLVLAVAGPVRGGRRCTPPNIPWAVDLDEPALRAPGMPPLPPVLLINDFVAQAYACLRPAAPDGPVAPVAPVAPDGPDEPDGPVVPDMLNMLDVLDGHPVPDAPIAVVGAGTGLGKCLLLPASGDGMPPRVLPSEGGHALFPFTDEREMAFAAFVRAHTGRQVIGDLVVSGPGLRLLHAFHTGQWLEPAEVAARLATGAPGADSDLALPQVLSWFARFYGRACRDYVLETLALGGVFISGGVAAATPALVTHPAFAEAFRQSDTHADLLRAVPVRLVRSPDAGLLGAALYGALNRPAH</sequence>
<comment type="similarity">
    <text evidence="3">Belongs to the bacterial glucokinase family.</text>
</comment>
<dbReference type="Gene3D" id="3.40.367.20">
    <property type="match status" value="1"/>
</dbReference>
<dbReference type="GO" id="GO:0005536">
    <property type="term" value="F:D-glucose binding"/>
    <property type="evidence" value="ECO:0007669"/>
    <property type="project" value="InterPro"/>
</dbReference>
<reference evidence="4" key="1">
    <citation type="submission" date="2008-10" db="EMBL/GenBank/DDBJ databases">
        <title>Complete sequence of Desulfovibrio vulgaris str. 'Miyazaki F'.</title>
        <authorList>
            <person name="Lucas S."/>
            <person name="Copeland A."/>
            <person name="Lapidus A."/>
            <person name="Glavina del Rio T."/>
            <person name="Dalin E."/>
            <person name="Tice H."/>
            <person name="Bruce D."/>
            <person name="Goodwin L."/>
            <person name="Pitluck S."/>
            <person name="Sims D."/>
            <person name="Brettin T."/>
            <person name="Detter J.C."/>
            <person name="Han C."/>
            <person name="Larimer F."/>
            <person name="Land M."/>
            <person name="Hauser L."/>
            <person name="Kyrpides N."/>
            <person name="Mikhailova N."/>
            <person name="Hazen T.C."/>
            <person name="Richardson P."/>
        </authorList>
    </citation>
    <scope>NUCLEOTIDE SEQUENCE</scope>
    <source>
        <strain evidence="4">Miyazaki F</strain>
    </source>
</reference>
<dbReference type="STRING" id="883.DvMF_0900"/>
<dbReference type="InterPro" id="IPR043129">
    <property type="entry name" value="ATPase_NBD"/>
</dbReference>
<protein>
    <submittedName>
        <fullName evidence="4">Glucokinase</fullName>
        <ecNumber evidence="4">2.7.1.2</ecNumber>
    </submittedName>
</protein>
<dbReference type="eggNOG" id="COG0837">
    <property type="taxonomic scope" value="Bacteria"/>
</dbReference>
<dbReference type="GO" id="GO:0006096">
    <property type="term" value="P:glycolytic process"/>
    <property type="evidence" value="ECO:0007669"/>
    <property type="project" value="InterPro"/>
</dbReference>
<dbReference type="PANTHER" id="PTHR47690">
    <property type="entry name" value="GLUCOKINASE"/>
    <property type="match status" value="1"/>
</dbReference>
<evidence type="ECO:0000256" key="3">
    <source>
        <dbReference type="RuleBase" id="RU004046"/>
    </source>
</evidence>
<dbReference type="GO" id="GO:0005829">
    <property type="term" value="C:cytosol"/>
    <property type="evidence" value="ECO:0007669"/>
    <property type="project" value="TreeGrafter"/>
</dbReference>
<evidence type="ECO:0000256" key="1">
    <source>
        <dbReference type="ARBA" id="ARBA00022679"/>
    </source>
</evidence>
<dbReference type="PANTHER" id="PTHR47690:SF1">
    <property type="entry name" value="GLUCOKINASE"/>
    <property type="match status" value="1"/>
</dbReference>
<dbReference type="GO" id="GO:0004340">
    <property type="term" value="F:glucokinase activity"/>
    <property type="evidence" value="ECO:0007669"/>
    <property type="project" value="UniProtKB-EC"/>
</dbReference>
<name>B8DP23_NITV9</name>
<dbReference type="KEGG" id="dvm:DvMF_0900"/>
<keyword evidence="2 4" id="KW-0418">Kinase</keyword>
<dbReference type="EC" id="2.7.1.2" evidence="4"/>
<dbReference type="HOGENOM" id="CLU_042582_0_0_7"/>
<proteinExistence type="inferred from homology"/>
<dbReference type="CDD" id="cd24008">
    <property type="entry name" value="ASKHA_NBD_GLK"/>
    <property type="match status" value="1"/>
</dbReference>
<dbReference type="OrthoDB" id="257751at2"/>
<dbReference type="SUPFAM" id="SSF53067">
    <property type="entry name" value="Actin-like ATPase domain"/>
    <property type="match status" value="1"/>
</dbReference>
<dbReference type="GO" id="GO:0005524">
    <property type="term" value="F:ATP binding"/>
    <property type="evidence" value="ECO:0007669"/>
    <property type="project" value="InterPro"/>
</dbReference>
<keyword evidence="1 4" id="KW-0808">Transferase</keyword>
<gene>
    <name evidence="4" type="ordered locus">DvMF_0900</name>
</gene>
<organism evidence="4">
    <name type="scientific">Nitratidesulfovibrio vulgaris (strain DSM 19637 / Miyazaki F)</name>
    <name type="common">Desulfovibrio vulgaris</name>
    <dbReference type="NCBI Taxonomy" id="883"/>
    <lineage>
        <taxon>Bacteria</taxon>
        <taxon>Pseudomonadati</taxon>
        <taxon>Thermodesulfobacteriota</taxon>
        <taxon>Desulfovibrionia</taxon>
        <taxon>Desulfovibrionales</taxon>
        <taxon>Desulfovibrionaceae</taxon>
        <taxon>Nitratidesulfovibrio</taxon>
    </lineage>
</organism>
<evidence type="ECO:0000313" key="4">
    <source>
        <dbReference type="EMBL" id="ACL07855.1"/>
    </source>
</evidence>
<dbReference type="Pfam" id="PF02685">
    <property type="entry name" value="Glucokinase"/>
    <property type="match status" value="2"/>
</dbReference>
<evidence type="ECO:0000256" key="2">
    <source>
        <dbReference type="ARBA" id="ARBA00022777"/>
    </source>
</evidence>
<dbReference type="EMBL" id="CP001197">
    <property type="protein sequence ID" value="ACL07855.1"/>
    <property type="molecule type" value="Genomic_DNA"/>
</dbReference>
<dbReference type="PRINTS" id="PR00475">
    <property type="entry name" value="HEXOKINASE"/>
</dbReference>
<accession>B8DP23</accession>
<dbReference type="InterPro" id="IPR003836">
    <property type="entry name" value="Glucokinase"/>
</dbReference>